<dbReference type="InterPro" id="IPR002110">
    <property type="entry name" value="Ankyrin_rpt"/>
</dbReference>
<name>A0A7T3RBN2_9SPIR</name>
<dbReference type="EMBL" id="CP064936">
    <property type="protein sequence ID" value="QQA00107.1"/>
    <property type="molecule type" value="Genomic_DNA"/>
</dbReference>
<gene>
    <name evidence="4" type="ORF">IWA51_07405</name>
</gene>
<protein>
    <submittedName>
        <fullName evidence="4">Ankyrin repeat domain-containing protein</fullName>
    </submittedName>
</protein>
<keyword evidence="1" id="KW-0677">Repeat</keyword>
<dbReference type="PROSITE" id="PS50088">
    <property type="entry name" value="ANK_REPEAT"/>
    <property type="match status" value="2"/>
</dbReference>
<dbReference type="Gene3D" id="1.25.40.20">
    <property type="entry name" value="Ankyrin repeat-containing domain"/>
    <property type="match status" value="1"/>
</dbReference>
<organism evidence="4 5">
    <name type="scientific">Treponema peruense</name>
    <dbReference type="NCBI Taxonomy" id="2787628"/>
    <lineage>
        <taxon>Bacteria</taxon>
        <taxon>Pseudomonadati</taxon>
        <taxon>Spirochaetota</taxon>
        <taxon>Spirochaetia</taxon>
        <taxon>Spirochaetales</taxon>
        <taxon>Treponemataceae</taxon>
        <taxon>Treponema</taxon>
    </lineage>
</organism>
<dbReference type="PANTHER" id="PTHR24198">
    <property type="entry name" value="ANKYRIN REPEAT AND PROTEIN KINASE DOMAIN-CONTAINING PROTEIN"/>
    <property type="match status" value="1"/>
</dbReference>
<accession>A0A7T3RBN2</accession>
<dbReference type="Proteomes" id="UP000595224">
    <property type="component" value="Chromosome"/>
</dbReference>
<dbReference type="Pfam" id="PF12796">
    <property type="entry name" value="Ank_2"/>
    <property type="match status" value="1"/>
</dbReference>
<evidence type="ECO:0000256" key="2">
    <source>
        <dbReference type="ARBA" id="ARBA00023043"/>
    </source>
</evidence>
<dbReference type="PANTHER" id="PTHR24198:SF165">
    <property type="entry name" value="ANKYRIN REPEAT-CONTAINING PROTEIN-RELATED"/>
    <property type="match status" value="1"/>
</dbReference>
<dbReference type="SUPFAM" id="SSF48403">
    <property type="entry name" value="Ankyrin repeat"/>
    <property type="match status" value="1"/>
</dbReference>
<evidence type="ECO:0000313" key="5">
    <source>
        <dbReference type="Proteomes" id="UP000595224"/>
    </source>
</evidence>
<feature type="repeat" description="ANK" evidence="3">
    <location>
        <begin position="215"/>
        <end position="247"/>
    </location>
</feature>
<feature type="repeat" description="ANK" evidence="3">
    <location>
        <begin position="248"/>
        <end position="280"/>
    </location>
</feature>
<proteinExistence type="predicted"/>
<dbReference type="KEGG" id="tper:IWA51_07405"/>
<dbReference type="SMART" id="SM00248">
    <property type="entry name" value="ANK"/>
    <property type="match status" value="4"/>
</dbReference>
<keyword evidence="5" id="KW-1185">Reference proteome</keyword>
<sequence>MKWLILASDLKNKDLKPVEDFLDRTSICEVEEFFFSGTMDCAELEKCMNCVSKATHCIIVDGSSLQKSSDYNFILGCLSGKGVRTFIHADSLYNRRYEVLDRSKSSFLQCFDTMEDLLDVIQEDFIAYETEENQKNALVKLMTMGIPFTADSFAYYLEHDKKDVCELFFQAGMLMSAFTSEGVPLLCCATRSDCTEEVEWLLANGADINAVSKDRGYSAVMDAVWRKNFDLTKLLIKRGADLDFISSDGQPILVLAVGNGNIKIVKLLLESGADADAKDSMGMSAREYAVLFKNQEMIELMKKYPPAEKNCNE</sequence>
<reference evidence="4 5" key="1">
    <citation type="submission" date="2020-11" db="EMBL/GenBank/DDBJ databases">
        <title>Treponema Peruensis nv. sp., first commensal Treponema isolated from human feces.</title>
        <authorList>
            <person name="Belkhou C."/>
            <person name="Raes J."/>
        </authorList>
    </citation>
    <scope>NUCLEOTIDE SEQUENCE [LARGE SCALE GENOMIC DNA]</scope>
    <source>
        <strain evidence="4 5">RCC2812</strain>
    </source>
</reference>
<keyword evidence="2 3" id="KW-0040">ANK repeat</keyword>
<evidence type="ECO:0000256" key="1">
    <source>
        <dbReference type="ARBA" id="ARBA00022737"/>
    </source>
</evidence>
<dbReference type="RefSeq" id="WP_198441962.1">
    <property type="nucleotide sequence ID" value="NZ_CBCSHE010000001.1"/>
</dbReference>
<dbReference type="PROSITE" id="PS50297">
    <property type="entry name" value="ANK_REP_REGION"/>
    <property type="match status" value="2"/>
</dbReference>
<dbReference type="InterPro" id="IPR036770">
    <property type="entry name" value="Ankyrin_rpt-contain_sf"/>
</dbReference>
<evidence type="ECO:0000256" key="3">
    <source>
        <dbReference type="PROSITE-ProRule" id="PRU00023"/>
    </source>
</evidence>
<evidence type="ECO:0000313" key="4">
    <source>
        <dbReference type="EMBL" id="QQA00107.1"/>
    </source>
</evidence>
<dbReference type="AlphaFoldDB" id="A0A7T3RBN2"/>
<dbReference type="Pfam" id="PF00023">
    <property type="entry name" value="Ank"/>
    <property type="match status" value="1"/>
</dbReference>